<sequence>MEILVEGCAERQVRPELGELQLGLEHEGDDREFVVDLTSDLARRFSEAVAPLHPRAVVSWGLEPVRVCTWRSQRRGALRYRALAEATVVFRDFQALADFAVGWGAAPGVEVRHTSWKLTPETEQKLEDELLTEAVRAARRRADIMARAAGAEVNVCVELSDRRSDPQLAYGEAVAMAAAAPEGGGGVVEPDEIRRAVSVHGRFRTE</sequence>
<dbReference type="GO" id="GO:0006974">
    <property type="term" value="P:DNA damage response"/>
    <property type="evidence" value="ECO:0007669"/>
    <property type="project" value="TreeGrafter"/>
</dbReference>
<dbReference type="InterPro" id="IPR052022">
    <property type="entry name" value="26kDa_periplasmic_antigen"/>
</dbReference>
<gene>
    <name evidence="1" type="ORF">NCTC12967_02684</name>
</gene>
<dbReference type="GeneID" id="64408104"/>
<dbReference type="Proteomes" id="UP000273044">
    <property type="component" value="Chromosome"/>
</dbReference>
<dbReference type="Gene3D" id="3.30.70.2970">
    <property type="entry name" value="Protein of unknown function (DUF541), domain 2"/>
    <property type="match status" value="1"/>
</dbReference>
<dbReference type="EMBL" id="LR134406">
    <property type="protein sequence ID" value="VEH71364.1"/>
    <property type="molecule type" value="Genomic_DNA"/>
</dbReference>
<name>A0A448N1X8_9ACTN</name>
<dbReference type="PANTHER" id="PTHR34387">
    <property type="entry name" value="SLR1258 PROTEIN"/>
    <property type="match status" value="1"/>
</dbReference>
<reference evidence="1 2" key="1">
    <citation type="submission" date="2018-12" db="EMBL/GenBank/DDBJ databases">
        <authorList>
            <consortium name="Pathogen Informatics"/>
        </authorList>
    </citation>
    <scope>NUCLEOTIDE SEQUENCE [LARGE SCALE GENOMIC DNA]</scope>
    <source>
        <strain evidence="1 2">NCTC12967</strain>
    </source>
</reference>
<dbReference type="Pfam" id="PF04402">
    <property type="entry name" value="SIMPL"/>
    <property type="match status" value="1"/>
</dbReference>
<evidence type="ECO:0000313" key="2">
    <source>
        <dbReference type="Proteomes" id="UP000273044"/>
    </source>
</evidence>
<accession>A0A448N1X8</accession>
<dbReference type="Gene3D" id="3.30.110.170">
    <property type="entry name" value="Protein of unknown function (DUF541), domain 1"/>
    <property type="match status" value="1"/>
</dbReference>
<proteinExistence type="predicted"/>
<evidence type="ECO:0000313" key="1">
    <source>
        <dbReference type="EMBL" id="VEH71364.1"/>
    </source>
</evidence>
<protein>
    <submittedName>
        <fullName evidence="1">Predicted periplasmic/secreted protein</fullName>
    </submittedName>
</protein>
<dbReference type="AlphaFoldDB" id="A0A448N1X8"/>
<organism evidence="1 2">
    <name type="scientific">Arachnia propionica</name>
    <dbReference type="NCBI Taxonomy" id="1750"/>
    <lineage>
        <taxon>Bacteria</taxon>
        <taxon>Bacillati</taxon>
        <taxon>Actinomycetota</taxon>
        <taxon>Actinomycetes</taxon>
        <taxon>Propionibacteriales</taxon>
        <taxon>Propionibacteriaceae</taxon>
        <taxon>Arachnia</taxon>
    </lineage>
</organism>
<keyword evidence="2" id="KW-1185">Reference proteome</keyword>
<dbReference type="InterPro" id="IPR007497">
    <property type="entry name" value="SIMPL/DUF541"/>
</dbReference>
<dbReference type="RefSeq" id="WP_061787670.1">
    <property type="nucleotide sequence ID" value="NZ_CP072386.1"/>
</dbReference>
<dbReference type="PANTHER" id="PTHR34387:SF2">
    <property type="entry name" value="SLR1258 PROTEIN"/>
    <property type="match status" value="1"/>
</dbReference>